<dbReference type="InterPro" id="IPR004364">
    <property type="entry name" value="Aa-tRNA-synt_II"/>
</dbReference>
<dbReference type="InterPro" id="IPR012340">
    <property type="entry name" value="NA-bd_OB-fold"/>
</dbReference>
<dbReference type="InterPro" id="IPR002313">
    <property type="entry name" value="Lys-tRNA-ligase_II"/>
</dbReference>
<keyword evidence="4" id="KW-0067">ATP-binding</keyword>
<dbReference type="SUPFAM" id="SSF55681">
    <property type="entry name" value="Class II aaRS and biotin synthetases"/>
    <property type="match status" value="1"/>
</dbReference>
<dbReference type="EC" id="6.1.1.6" evidence="1"/>
<dbReference type="EMBL" id="LT598455">
    <property type="protein sequence ID" value="SCU88341.1"/>
    <property type="molecule type" value="Genomic_DNA"/>
</dbReference>
<reference evidence="8" key="1">
    <citation type="submission" date="2016-03" db="EMBL/GenBank/DDBJ databases">
        <authorList>
            <person name="Devillers H."/>
        </authorList>
    </citation>
    <scope>NUCLEOTIDE SEQUENCE [LARGE SCALE GENOMIC DNA]</scope>
</reference>
<dbReference type="SUPFAM" id="SSF50249">
    <property type="entry name" value="Nucleic acid-binding proteins"/>
    <property type="match status" value="1"/>
</dbReference>
<dbReference type="GO" id="GO:0004824">
    <property type="term" value="F:lysine-tRNA ligase activity"/>
    <property type="evidence" value="ECO:0007669"/>
    <property type="project" value="UniProtKB-EC"/>
</dbReference>
<keyword evidence="8" id="KW-1185">Reference proteome</keyword>
<feature type="domain" description="Aminoacyl-transfer RNA synthetases class-II family profile" evidence="6">
    <location>
        <begin position="190"/>
        <end position="512"/>
    </location>
</feature>
<dbReference type="GO" id="GO:0005524">
    <property type="term" value="F:ATP binding"/>
    <property type="evidence" value="ECO:0007669"/>
    <property type="project" value="UniProtKB-KW"/>
</dbReference>
<dbReference type="STRING" id="1266660.A0A1G4JDT0"/>
<dbReference type="InterPro" id="IPR018149">
    <property type="entry name" value="Lys-tRNA-synth_II_C"/>
</dbReference>
<dbReference type="GO" id="GO:0008033">
    <property type="term" value="P:tRNA processing"/>
    <property type="evidence" value="ECO:0007669"/>
    <property type="project" value="EnsemblFungi"/>
</dbReference>
<evidence type="ECO:0000313" key="7">
    <source>
        <dbReference type="EMBL" id="SCU88341.1"/>
    </source>
</evidence>
<accession>A0A1G4JDT0</accession>
<evidence type="ECO:0000259" key="6">
    <source>
        <dbReference type="PROSITE" id="PS50862"/>
    </source>
</evidence>
<dbReference type="InterPro" id="IPR006195">
    <property type="entry name" value="aa-tRNA-synth_II"/>
</dbReference>
<dbReference type="InterPro" id="IPR045864">
    <property type="entry name" value="aa-tRNA-synth_II/BPL/LPL"/>
</dbReference>
<dbReference type="Proteomes" id="UP000190274">
    <property type="component" value="Chromosome E"/>
</dbReference>
<dbReference type="Gene3D" id="3.30.930.10">
    <property type="entry name" value="Bira Bifunctional Protein, Domain 2"/>
    <property type="match status" value="1"/>
</dbReference>
<dbReference type="GO" id="GO:0005739">
    <property type="term" value="C:mitochondrion"/>
    <property type="evidence" value="ECO:0007669"/>
    <property type="project" value="EnsemblFungi"/>
</dbReference>
<dbReference type="OrthoDB" id="21243at2759"/>
<dbReference type="GO" id="GO:0000049">
    <property type="term" value="F:tRNA binding"/>
    <property type="evidence" value="ECO:0007669"/>
    <property type="project" value="TreeGrafter"/>
</dbReference>
<name>A0A1G4JDT0_9SACH</name>
<dbReference type="PROSITE" id="PS50862">
    <property type="entry name" value="AA_TRNA_LIGASE_II"/>
    <property type="match status" value="1"/>
</dbReference>
<organism evidence="7 8">
    <name type="scientific">Lachancea dasiensis</name>
    <dbReference type="NCBI Taxonomy" id="1072105"/>
    <lineage>
        <taxon>Eukaryota</taxon>
        <taxon>Fungi</taxon>
        <taxon>Dikarya</taxon>
        <taxon>Ascomycota</taxon>
        <taxon>Saccharomycotina</taxon>
        <taxon>Saccharomycetes</taxon>
        <taxon>Saccharomycetales</taxon>
        <taxon>Saccharomycetaceae</taxon>
        <taxon>Lachancea</taxon>
    </lineage>
</organism>
<keyword evidence="3" id="KW-0547">Nucleotide-binding</keyword>
<evidence type="ECO:0000313" key="8">
    <source>
        <dbReference type="Proteomes" id="UP000190274"/>
    </source>
</evidence>
<evidence type="ECO:0000256" key="3">
    <source>
        <dbReference type="ARBA" id="ARBA00022741"/>
    </source>
</evidence>
<dbReference type="Pfam" id="PF00152">
    <property type="entry name" value="tRNA-synt_2"/>
    <property type="match status" value="1"/>
</dbReference>
<proteinExistence type="predicted"/>
<dbReference type="Gene3D" id="2.40.50.140">
    <property type="entry name" value="Nucleic acid-binding proteins"/>
    <property type="match status" value="1"/>
</dbReference>
<evidence type="ECO:0000256" key="5">
    <source>
        <dbReference type="ARBA" id="ARBA00023146"/>
    </source>
</evidence>
<gene>
    <name evidence="7" type="ORF">LADA_0E09560G</name>
</gene>
<keyword evidence="2" id="KW-0436">Ligase</keyword>
<evidence type="ECO:0000256" key="2">
    <source>
        <dbReference type="ARBA" id="ARBA00022598"/>
    </source>
</evidence>
<dbReference type="PANTHER" id="PTHR42918:SF5">
    <property type="entry name" value="LYSINE--TRNA LIGASE, MITOCHONDRIAL"/>
    <property type="match status" value="1"/>
</dbReference>
<protein>
    <recommendedName>
        <fullName evidence="1">lysine--tRNA ligase</fullName>
        <ecNumber evidence="1">6.1.1.6</ecNumber>
    </recommendedName>
</protein>
<dbReference type="AlphaFoldDB" id="A0A1G4JDT0"/>
<dbReference type="PRINTS" id="PR00982">
    <property type="entry name" value="TRNASYNTHLYS"/>
</dbReference>
<sequence length="522" mass="58797">MHRWLTVPKVRCYSKSAESHALDYSSRKEIISHNTSHFYPSLSQLTAATTTIAQFKQKYSALEADEPLKIETLRARINSIRLAGKNMCFIDVSHAQNSMQFILNYNIMKTHTQATTGDQFFQHVLNLKPGDHIQACGFPGRSQRGRTLSLKCTELTQMLAPALHAVPPKLSDPIKRNENRVLDYLVNGYDSLVVRHRVISALREFLNDRAFLEVETPILSSKANGAAAEPFSTHSKATGMDLELRVAPELWLKRLIVGGMDRVYEVGKVFRNEGIDATHNPEFTTLEFYQTYASMEQLISISEELYLHVLDRVDTRSSRELKKDLLQNGGRFNRIEFLPTLQKETGLDLSSIDLTNSEEICRVVASKGLHIGASENSPQQILNALCAKYIEARYCMGTVPTLIFHHPTVMSPLAKGNPVDNMLTTKRFEVFIGGKEYINAYEEENCPESQLQKFILQQQAQNKYGDAESLAIDRSYVEAMKWGMPPIGGFGLGIDRLCMLLTGSTRIERVLTFGAIDDIGRQ</sequence>
<evidence type="ECO:0000256" key="4">
    <source>
        <dbReference type="ARBA" id="ARBA00022840"/>
    </source>
</evidence>
<evidence type="ECO:0000256" key="1">
    <source>
        <dbReference type="ARBA" id="ARBA00013166"/>
    </source>
</evidence>
<dbReference type="NCBIfam" id="TIGR00499">
    <property type="entry name" value="lysS_bact"/>
    <property type="match status" value="1"/>
</dbReference>
<dbReference type="PANTHER" id="PTHR42918">
    <property type="entry name" value="LYSYL-TRNA SYNTHETASE"/>
    <property type="match status" value="1"/>
</dbReference>
<dbReference type="GO" id="GO:0070154">
    <property type="term" value="P:mitochondrial lysyl-tRNA aminoacylation"/>
    <property type="evidence" value="ECO:0007669"/>
    <property type="project" value="EnsemblFungi"/>
</dbReference>
<keyword evidence="5" id="KW-0030">Aminoacyl-tRNA synthetase</keyword>